<dbReference type="Gene3D" id="2.40.110.10">
    <property type="entry name" value="Butyryl-CoA Dehydrogenase, subunit A, domain 2"/>
    <property type="match status" value="1"/>
</dbReference>
<dbReference type="SUPFAM" id="SSF56645">
    <property type="entry name" value="Acyl-CoA dehydrogenase NM domain-like"/>
    <property type="match status" value="1"/>
</dbReference>
<evidence type="ECO:0000259" key="7">
    <source>
        <dbReference type="Pfam" id="PF02770"/>
    </source>
</evidence>
<keyword evidence="5" id="KW-0560">Oxidoreductase</keyword>
<keyword evidence="3 5" id="KW-0285">Flavoprotein</keyword>
<keyword evidence="10" id="KW-1185">Reference proteome</keyword>
<dbReference type="InterPro" id="IPR009100">
    <property type="entry name" value="AcylCoA_DH/oxidase_NM_dom_sf"/>
</dbReference>
<dbReference type="PANTHER" id="PTHR43884">
    <property type="entry name" value="ACYL-COA DEHYDROGENASE"/>
    <property type="match status" value="1"/>
</dbReference>
<evidence type="ECO:0000313" key="10">
    <source>
        <dbReference type="Proteomes" id="UP000597444"/>
    </source>
</evidence>
<dbReference type="Pfam" id="PF02770">
    <property type="entry name" value="Acyl-CoA_dh_M"/>
    <property type="match status" value="1"/>
</dbReference>
<proteinExistence type="inferred from homology"/>
<evidence type="ECO:0000256" key="4">
    <source>
        <dbReference type="ARBA" id="ARBA00022827"/>
    </source>
</evidence>
<evidence type="ECO:0000256" key="3">
    <source>
        <dbReference type="ARBA" id="ARBA00022630"/>
    </source>
</evidence>
<evidence type="ECO:0000259" key="8">
    <source>
        <dbReference type="Pfam" id="PF02771"/>
    </source>
</evidence>
<evidence type="ECO:0000256" key="1">
    <source>
        <dbReference type="ARBA" id="ARBA00001974"/>
    </source>
</evidence>
<dbReference type="PANTHER" id="PTHR43884:SF12">
    <property type="entry name" value="ISOVALERYL-COA DEHYDROGENASE, MITOCHONDRIAL-RELATED"/>
    <property type="match status" value="1"/>
</dbReference>
<feature type="domain" description="Acyl-CoA oxidase/dehydrogenase middle" evidence="7">
    <location>
        <begin position="127"/>
        <end position="221"/>
    </location>
</feature>
<comment type="cofactor">
    <cofactor evidence="1 5">
        <name>FAD</name>
        <dbReference type="ChEBI" id="CHEBI:57692"/>
    </cofactor>
</comment>
<name>A0A8J3ITD1_9CHLR</name>
<protein>
    <submittedName>
        <fullName evidence="9">Acyl-CoA dehydrogenase</fullName>
    </submittedName>
</protein>
<dbReference type="SUPFAM" id="SSF47203">
    <property type="entry name" value="Acyl-CoA dehydrogenase C-terminal domain-like"/>
    <property type="match status" value="1"/>
</dbReference>
<dbReference type="InterPro" id="IPR006091">
    <property type="entry name" value="Acyl-CoA_Oxase/DH_mid-dom"/>
</dbReference>
<dbReference type="InterPro" id="IPR046373">
    <property type="entry name" value="Acyl-CoA_Oxase/DH_mid-dom_sf"/>
</dbReference>
<dbReference type="Gene3D" id="1.10.540.10">
    <property type="entry name" value="Acyl-CoA dehydrogenase/oxidase, N-terminal domain"/>
    <property type="match status" value="1"/>
</dbReference>
<dbReference type="GO" id="GO:0050660">
    <property type="term" value="F:flavin adenine dinucleotide binding"/>
    <property type="evidence" value="ECO:0007669"/>
    <property type="project" value="InterPro"/>
</dbReference>
<evidence type="ECO:0000313" key="9">
    <source>
        <dbReference type="EMBL" id="GHO95851.1"/>
    </source>
</evidence>
<dbReference type="AlphaFoldDB" id="A0A8J3ITD1"/>
<accession>A0A8J3ITD1</accession>
<comment type="caution">
    <text evidence="9">The sequence shown here is derived from an EMBL/GenBank/DDBJ whole genome shotgun (WGS) entry which is preliminary data.</text>
</comment>
<comment type="similarity">
    <text evidence="2 5">Belongs to the acyl-CoA dehydrogenase family.</text>
</comment>
<dbReference type="Pfam" id="PF00441">
    <property type="entry name" value="Acyl-CoA_dh_1"/>
    <property type="match status" value="1"/>
</dbReference>
<dbReference type="InterPro" id="IPR037069">
    <property type="entry name" value="AcylCoA_DH/ox_N_sf"/>
</dbReference>
<keyword evidence="4 5" id="KW-0274">FAD</keyword>
<reference evidence="9" key="1">
    <citation type="submission" date="2020-10" db="EMBL/GenBank/DDBJ databases">
        <title>Taxonomic study of unclassified bacteria belonging to the class Ktedonobacteria.</title>
        <authorList>
            <person name="Yabe S."/>
            <person name="Wang C.M."/>
            <person name="Zheng Y."/>
            <person name="Sakai Y."/>
            <person name="Cavaletti L."/>
            <person name="Monciardini P."/>
            <person name="Donadio S."/>
        </authorList>
    </citation>
    <scope>NUCLEOTIDE SEQUENCE</scope>
    <source>
        <strain evidence="9">ID150040</strain>
    </source>
</reference>
<organism evidence="9 10">
    <name type="scientific">Reticulibacter mediterranei</name>
    <dbReference type="NCBI Taxonomy" id="2778369"/>
    <lineage>
        <taxon>Bacteria</taxon>
        <taxon>Bacillati</taxon>
        <taxon>Chloroflexota</taxon>
        <taxon>Ktedonobacteria</taxon>
        <taxon>Ktedonobacterales</taxon>
        <taxon>Reticulibacteraceae</taxon>
        <taxon>Reticulibacter</taxon>
    </lineage>
</organism>
<feature type="domain" description="Acyl-CoA dehydrogenase/oxidase C-terminal" evidence="6">
    <location>
        <begin position="246"/>
        <end position="364"/>
    </location>
</feature>
<evidence type="ECO:0000259" key="6">
    <source>
        <dbReference type="Pfam" id="PF00441"/>
    </source>
</evidence>
<dbReference type="GO" id="GO:0003995">
    <property type="term" value="F:acyl-CoA dehydrogenase activity"/>
    <property type="evidence" value="ECO:0007669"/>
    <property type="project" value="TreeGrafter"/>
</dbReference>
<gene>
    <name evidence="9" type="ORF">KSF_058990</name>
</gene>
<evidence type="ECO:0000256" key="2">
    <source>
        <dbReference type="ARBA" id="ARBA00009347"/>
    </source>
</evidence>
<dbReference type="Gene3D" id="1.20.140.10">
    <property type="entry name" value="Butyryl-CoA Dehydrogenase, subunit A, domain 3"/>
    <property type="match status" value="1"/>
</dbReference>
<feature type="domain" description="Acyl-CoA dehydrogenase/oxidase N-terminal" evidence="8">
    <location>
        <begin position="8"/>
        <end position="115"/>
    </location>
</feature>
<dbReference type="Pfam" id="PF02771">
    <property type="entry name" value="Acyl-CoA_dh_N"/>
    <property type="match status" value="1"/>
</dbReference>
<dbReference type="InterPro" id="IPR036250">
    <property type="entry name" value="AcylCo_DH-like_C"/>
</dbReference>
<dbReference type="EMBL" id="BNJK01000001">
    <property type="protein sequence ID" value="GHO95851.1"/>
    <property type="molecule type" value="Genomic_DNA"/>
</dbReference>
<evidence type="ECO:0000256" key="5">
    <source>
        <dbReference type="RuleBase" id="RU362125"/>
    </source>
</evidence>
<sequence>MIDFSPTVEQEEIRQLARSLASDRLRPEGHSAERRGDISVELMQMLTQTGLTTPFSEDLGGSGPLDAITYALIAEELGFGDGGLAMNIFGSMLGPLAVALAGNERQQEQLVYPFCDVQEGYKERGSLAFAERTGGYTVAEINTTLRRDGDYYIMNGTKRDVIHGAHSHPRVVLARLADTTGSEGVCAVVMPAQIEGLQITPDAQKLGLLAAPSAAYTLNDVVVAPDALLGEPGNAGVLRVASLSALLRAAVTCGMVRASLEYSGHYAEERIAFGRPIVSYQGIAFLLAEMAMKLDAARLLLWHAAAQWDRVLAPETLLRDAEAAQYQAVKLAKSATIDAVQIMGGAGFMQDHPVEMWMRNAAAME</sequence>
<dbReference type="InterPro" id="IPR013786">
    <property type="entry name" value="AcylCoA_DH/ox_N"/>
</dbReference>
<dbReference type="RefSeq" id="WP_220206510.1">
    <property type="nucleotide sequence ID" value="NZ_BNJK01000001.1"/>
</dbReference>
<dbReference type="Proteomes" id="UP000597444">
    <property type="component" value="Unassembled WGS sequence"/>
</dbReference>
<dbReference type="InterPro" id="IPR009075">
    <property type="entry name" value="AcylCo_DH/oxidase_C"/>
</dbReference>